<dbReference type="GeneID" id="92096971"/>
<feature type="region of interest" description="Disordered" evidence="1">
    <location>
        <begin position="310"/>
        <end position="330"/>
    </location>
</feature>
<evidence type="ECO:0000256" key="1">
    <source>
        <dbReference type="SAM" id="MobiDB-lite"/>
    </source>
</evidence>
<dbReference type="RefSeq" id="XP_066713018.1">
    <property type="nucleotide sequence ID" value="XM_066863908.1"/>
</dbReference>
<evidence type="ECO:0000313" key="2">
    <source>
        <dbReference type="EMBL" id="KAK8050769.1"/>
    </source>
</evidence>
<reference evidence="2 3" key="1">
    <citation type="submission" date="2023-01" db="EMBL/GenBank/DDBJ databases">
        <title>Analysis of 21 Apiospora genomes using comparative genomics revels a genus with tremendous synthesis potential of carbohydrate active enzymes and secondary metabolites.</title>
        <authorList>
            <person name="Sorensen T."/>
        </authorList>
    </citation>
    <scope>NUCLEOTIDE SEQUENCE [LARGE SCALE GENOMIC DNA]</scope>
    <source>
        <strain evidence="2 3">CBS 135458</strain>
    </source>
</reference>
<keyword evidence="3" id="KW-1185">Reference proteome</keyword>
<dbReference type="PANTHER" id="PTHR36847">
    <property type="entry name" value="AMIDOLIGASE ENZYME"/>
    <property type="match status" value="1"/>
</dbReference>
<dbReference type="PANTHER" id="PTHR36847:SF1">
    <property type="entry name" value="AMIDOLIGASE ENZYME"/>
    <property type="match status" value="1"/>
</dbReference>
<proteinExistence type="predicted"/>
<sequence length="458" mass="51580">MSNQQQAQRGFPYLGNRDMLAHPAAWRFGVEIKGILFLHVQQPGEDLDVLREQHPGVYILPNEHSQSDYGDMGREDLAHQLERAGVRMNRYRYDRDGAAELLVPHPARHPDDEALVTVAEARSLGLPHVVYRRWTMKDNAAVGINLSDIQDHPRISNYHAFSFELVSPILTNTEDGFRELARIFDLLYTRELFFNDSGGVDVHVGLDQYMIPLQVVKRIAAVSFASDITLVRYHYDQQQDNHHRYMIRNSSNVAHGLTAQRAQASSLAQLDNTVDFANRSPPPFRIDHCVTHILNAGSYGTLHKLLRRGPRRRPGQLQRPDVRAPARGAGTRPTMTVEFAQYSANMDHPDDLVAWVKVCLRLCSFAAGIDDPGFVRTLTWCHNFEHHQQQRGTTWRDLFIGFAGLEDVLDYYGRDRAGQAPGPPAAARFGRAALRRLAQRAAPRDASASTAAAASSWI</sequence>
<dbReference type="EMBL" id="JAQQWL010000011">
    <property type="protein sequence ID" value="KAK8050769.1"/>
    <property type="molecule type" value="Genomic_DNA"/>
</dbReference>
<dbReference type="InterPro" id="IPR022025">
    <property type="entry name" value="Amidoligase_2"/>
</dbReference>
<comment type="caution">
    <text evidence="2">The sequence shown here is derived from an EMBL/GenBank/DDBJ whole genome shotgun (WGS) entry which is preliminary data.</text>
</comment>
<dbReference type="Proteomes" id="UP001480595">
    <property type="component" value="Unassembled WGS sequence"/>
</dbReference>
<gene>
    <name evidence="2" type="ORF">PG994_012499</name>
</gene>
<organism evidence="2 3">
    <name type="scientific">Apiospora phragmitis</name>
    <dbReference type="NCBI Taxonomy" id="2905665"/>
    <lineage>
        <taxon>Eukaryota</taxon>
        <taxon>Fungi</taxon>
        <taxon>Dikarya</taxon>
        <taxon>Ascomycota</taxon>
        <taxon>Pezizomycotina</taxon>
        <taxon>Sordariomycetes</taxon>
        <taxon>Xylariomycetidae</taxon>
        <taxon>Amphisphaeriales</taxon>
        <taxon>Apiosporaceae</taxon>
        <taxon>Apiospora</taxon>
    </lineage>
</organism>
<name>A0ABR1TVV3_9PEZI</name>
<evidence type="ECO:0000313" key="3">
    <source>
        <dbReference type="Proteomes" id="UP001480595"/>
    </source>
</evidence>
<dbReference type="Pfam" id="PF12224">
    <property type="entry name" value="Amidoligase_2"/>
    <property type="match status" value="1"/>
</dbReference>
<accession>A0ABR1TVV3</accession>
<protein>
    <submittedName>
        <fullName evidence="2">Uncharacterized protein</fullName>
    </submittedName>
</protein>